<dbReference type="STRING" id="504805.SAMN05421505_13815"/>
<dbReference type="AlphaFoldDB" id="A0A1G8INA5"/>
<organism evidence="1 2">
    <name type="scientific">Sinosporangium album</name>
    <dbReference type="NCBI Taxonomy" id="504805"/>
    <lineage>
        <taxon>Bacteria</taxon>
        <taxon>Bacillati</taxon>
        <taxon>Actinomycetota</taxon>
        <taxon>Actinomycetes</taxon>
        <taxon>Streptosporangiales</taxon>
        <taxon>Streptosporangiaceae</taxon>
        <taxon>Sinosporangium</taxon>
    </lineage>
</organism>
<dbReference type="RefSeq" id="WP_093174540.1">
    <property type="nucleotide sequence ID" value="NZ_FNCN01000038.1"/>
</dbReference>
<dbReference type="EMBL" id="FNCN01000038">
    <property type="protein sequence ID" value="SDI20271.1"/>
    <property type="molecule type" value="Genomic_DNA"/>
</dbReference>
<proteinExistence type="predicted"/>
<name>A0A1G8INA5_9ACTN</name>
<sequence length="100" mass="11556">MTVTTDKLSDETAHKLAQDVQRWCADRWCVMWEPYRRVFTAYPAYDHALHTPIETNSAREVWRRILDVDHVLLQTVAEAIPAHPPKIVHVPPGFLQEVLG</sequence>
<evidence type="ECO:0000313" key="2">
    <source>
        <dbReference type="Proteomes" id="UP000198923"/>
    </source>
</evidence>
<reference evidence="1 2" key="1">
    <citation type="submission" date="2016-10" db="EMBL/GenBank/DDBJ databases">
        <authorList>
            <person name="de Groot N.N."/>
        </authorList>
    </citation>
    <scope>NUCLEOTIDE SEQUENCE [LARGE SCALE GENOMIC DNA]</scope>
    <source>
        <strain evidence="1 2">CPCC 201354</strain>
    </source>
</reference>
<dbReference type="OrthoDB" id="3540749at2"/>
<dbReference type="Proteomes" id="UP000198923">
    <property type="component" value="Unassembled WGS sequence"/>
</dbReference>
<accession>A0A1G8INA5</accession>
<protein>
    <submittedName>
        <fullName evidence="1">Uncharacterized protein</fullName>
    </submittedName>
</protein>
<gene>
    <name evidence="1" type="ORF">SAMN05421505_13815</name>
</gene>
<evidence type="ECO:0000313" key="1">
    <source>
        <dbReference type="EMBL" id="SDI20271.1"/>
    </source>
</evidence>
<keyword evidence="2" id="KW-1185">Reference proteome</keyword>